<dbReference type="EMBL" id="CP022316">
    <property type="protein sequence ID" value="ASK65076.1"/>
    <property type="molecule type" value="Genomic_DNA"/>
</dbReference>
<comment type="catalytic activity">
    <reaction evidence="1">
        <text>(4aS,6R)-4a-hydroxy-L-erythro-5,6,7,8-tetrahydrobiopterin = (6R)-L-erythro-6,7-dihydrobiopterin + H2O</text>
        <dbReference type="Rhea" id="RHEA:11920"/>
        <dbReference type="ChEBI" id="CHEBI:15377"/>
        <dbReference type="ChEBI" id="CHEBI:15642"/>
        <dbReference type="ChEBI" id="CHEBI:43120"/>
        <dbReference type="EC" id="4.2.1.96"/>
    </reaction>
</comment>
<dbReference type="GO" id="GO:0008124">
    <property type="term" value="F:4-alpha-hydroxytetrahydrobiopterin dehydratase activity"/>
    <property type="evidence" value="ECO:0007669"/>
    <property type="project" value="UniProtKB-EC"/>
</dbReference>
<dbReference type="InterPro" id="IPR036428">
    <property type="entry name" value="PCD_sf"/>
</dbReference>
<gene>
    <name evidence="6" type="ORF">CFK39_03690</name>
</gene>
<evidence type="ECO:0000256" key="1">
    <source>
        <dbReference type="ARBA" id="ARBA00001554"/>
    </source>
</evidence>
<organism evidence="6 7">
    <name type="scientific">Brachybacterium avium</name>
    <dbReference type="NCBI Taxonomy" id="2017485"/>
    <lineage>
        <taxon>Bacteria</taxon>
        <taxon>Bacillati</taxon>
        <taxon>Actinomycetota</taxon>
        <taxon>Actinomycetes</taxon>
        <taxon>Micrococcales</taxon>
        <taxon>Dermabacteraceae</taxon>
        <taxon>Brachybacterium</taxon>
    </lineage>
</organism>
<name>A0A220UAY2_9MICO</name>
<accession>A0A220UAY2</accession>
<evidence type="ECO:0000313" key="6">
    <source>
        <dbReference type="EMBL" id="ASK65076.1"/>
    </source>
</evidence>
<evidence type="ECO:0000256" key="2">
    <source>
        <dbReference type="ARBA" id="ARBA00006472"/>
    </source>
</evidence>
<dbReference type="Proteomes" id="UP000198398">
    <property type="component" value="Chromosome"/>
</dbReference>
<keyword evidence="7" id="KW-1185">Reference proteome</keyword>
<dbReference type="PANTHER" id="PTHR12599:SF0">
    <property type="entry name" value="PTERIN-4-ALPHA-CARBINOLAMINE DEHYDRATASE"/>
    <property type="match status" value="1"/>
</dbReference>
<dbReference type="Pfam" id="PF01329">
    <property type="entry name" value="Pterin_4a"/>
    <property type="match status" value="1"/>
</dbReference>
<evidence type="ECO:0000256" key="5">
    <source>
        <dbReference type="ARBA" id="ARBA00023239"/>
    </source>
</evidence>
<dbReference type="CDD" id="cd00488">
    <property type="entry name" value="PCD_DCoH"/>
    <property type="match status" value="1"/>
</dbReference>
<dbReference type="GO" id="GO:0006729">
    <property type="term" value="P:tetrahydrobiopterin biosynthetic process"/>
    <property type="evidence" value="ECO:0007669"/>
    <property type="project" value="InterPro"/>
</dbReference>
<evidence type="ECO:0000256" key="4">
    <source>
        <dbReference type="ARBA" id="ARBA00021735"/>
    </source>
</evidence>
<comment type="similarity">
    <text evidence="2">Belongs to the pterin-4-alpha-carbinolamine dehydratase family.</text>
</comment>
<keyword evidence="5" id="KW-0456">Lyase</keyword>
<dbReference type="OrthoDB" id="15077at2"/>
<dbReference type="KEGG" id="brv:CFK39_03690"/>
<protein>
    <recommendedName>
        <fullName evidence="4">Putative pterin-4-alpha-carbinolamine dehydratase</fullName>
        <ecNumber evidence="3">4.2.1.96</ecNumber>
    </recommendedName>
</protein>
<dbReference type="RefSeq" id="WP_089064323.1">
    <property type="nucleotide sequence ID" value="NZ_CP022316.1"/>
</dbReference>
<sequence length="104" mass="10934">MADPKKTLTPAEIAEAELTGWHQDGETLTARFASGDFATGLELVVRIGASAEEANHHPDLTLTYPEVTATLSSHDVGGITSRDLDLARRISEHAAALEVAPAAS</sequence>
<dbReference type="InterPro" id="IPR001533">
    <property type="entry name" value="Pterin_deHydtase"/>
</dbReference>
<dbReference type="SUPFAM" id="SSF55248">
    <property type="entry name" value="PCD-like"/>
    <property type="match status" value="1"/>
</dbReference>
<dbReference type="AlphaFoldDB" id="A0A220UAY2"/>
<evidence type="ECO:0000313" key="7">
    <source>
        <dbReference type="Proteomes" id="UP000198398"/>
    </source>
</evidence>
<evidence type="ECO:0000256" key="3">
    <source>
        <dbReference type="ARBA" id="ARBA00013252"/>
    </source>
</evidence>
<proteinExistence type="inferred from homology"/>
<reference evidence="7" key="1">
    <citation type="submission" date="2017-07" db="EMBL/GenBank/DDBJ databases">
        <title>Brachybacterium sp. VR2415.</title>
        <authorList>
            <person name="Tak E.J."/>
            <person name="Bae J.-W."/>
        </authorList>
    </citation>
    <scope>NUCLEOTIDE SEQUENCE [LARGE SCALE GENOMIC DNA]</scope>
    <source>
        <strain evidence="7">VR2415</strain>
    </source>
</reference>
<dbReference type="NCBIfam" id="NF002017">
    <property type="entry name" value="PRK00823.1-2"/>
    <property type="match status" value="1"/>
</dbReference>
<dbReference type="PANTHER" id="PTHR12599">
    <property type="entry name" value="PTERIN-4-ALPHA-CARBINOLAMINE DEHYDRATASE"/>
    <property type="match status" value="1"/>
</dbReference>
<dbReference type="Gene3D" id="3.30.1360.20">
    <property type="entry name" value="Transcriptional coactivator/pterin dehydratase"/>
    <property type="match status" value="1"/>
</dbReference>
<dbReference type="EC" id="4.2.1.96" evidence="3"/>